<keyword evidence="2" id="KW-1003">Cell membrane</keyword>
<accession>A0ABS3KLE8</accession>
<keyword evidence="3 6" id="KW-0812">Transmembrane</keyword>
<feature type="transmembrane region" description="Helical" evidence="6">
    <location>
        <begin position="251"/>
        <end position="276"/>
    </location>
</feature>
<evidence type="ECO:0000256" key="6">
    <source>
        <dbReference type="SAM" id="Phobius"/>
    </source>
</evidence>
<evidence type="ECO:0000256" key="1">
    <source>
        <dbReference type="ARBA" id="ARBA00004651"/>
    </source>
</evidence>
<feature type="transmembrane region" description="Helical" evidence="6">
    <location>
        <begin position="103"/>
        <end position="129"/>
    </location>
</feature>
<feature type="transmembrane region" description="Helical" evidence="6">
    <location>
        <begin position="209"/>
        <end position="231"/>
    </location>
</feature>
<dbReference type="EMBL" id="JACTNG010000001">
    <property type="protein sequence ID" value="MBO1077780.1"/>
    <property type="molecule type" value="Genomic_DNA"/>
</dbReference>
<evidence type="ECO:0000256" key="3">
    <source>
        <dbReference type="ARBA" id="ARBA00022692"/>
    </source>
</evidence>
<gene>
    <name evidence="8" type="ORF">IAI61_01970</name>
</gene>
<keyword evidence="4 6" id="KW-1133">Transmembrane helix</keyword>
<comment type="subcellular location">
    <subcellularLocation>
        <location evidence="1">Cell membrane</location>
        <topology evidence="1">Multi-pass membrane protein</topology>
    </subcellularLocation>
</comment>
<dbReference type="RefSeq" id="WP_207415183.1">
    <property type="nucleotide sequence ID" value="NZ_CP061179.1"/>
</dbReference>
<feature type="transmembrane region" description="Helical" evidence="6">
    <location>
        <begin position="141"/>
        <end position="160"/>
    </location>
</feature>
<evidence type="ECO:0000313" key="9">
    <source>
        <dbReference type="Proteomes" id="UP001518989"/>
    </source>
</evidence>
<dbReference type="Proteomes" id="UP001518989">
    <property type="component" value="Unassembled WGS sequence"/>
</dbReference>
<sequence>MHALIPALLALLLPAAAQAHGDEVHGASWTFDPWVVLPLLLSLGAYAAGTARLWRRAGPGRGIRPWQLGTYLAGWALMAGTLLSPLHWLGERVFTLHMIEHEVVMALAAPLLVLARPAGALAWALPAAWRRPALRWRPCGLQALLTAPVFATIAHGIAIWAWHVPALFDAAVQHVTLHRLQHLSFILSALLFWWALLRRCTAGAAAMHLFVTMLHTGLLGTLMALAPRVLYGAQTAGSARLGLSALEDQQLAGLVMWIPAGTVYAGAALAFLAVWIQRSGRAAGVADAR</sequence>
<feature type="chain" id="PRO_5045048751" evidence="7">
    <location>
        <begin position="20"/>
        <end position="289"/>
    </location>
</feature>
<evidence type="ECO:0000313" key="8">
    <source>
        <dbReference type="EMBL" id="MBO1077780.1"/>
    </source>
</evidence>
<feature type="signal peptide" evidence="7">
    <location>
        <begin position="1"/>
        <end position="19"/>
    </location>
</feature>
<feature type="transmembrane region" description="Helical" evidence="6">
    <location>
        <begin position="180"/>
        <end position="197"/>
    </location>
</feature>
<keyword evidence="5 6" id="KW-0472">Membrane</keyword>
<evidence type="ECO:0000256" key="2">
    <source>
        <dbReference type="ARBA" id="ARBA00022475"/>
    </source>
</evidence>
<feature type="transmembrane region" description="Helical" evidence="6">
    <location>
        <begin position="66"/>
        <end position="83"/>
    </location>
</feature>
<evidence type="ECO:0000256" key="7">
    <source>
        <dbReference type="SAM" id="SignalP"/>
    </source>
</evidence>
<dbReference type="Pfam" id="PF09678">
    <property type="entry name" value="Caa3_CtaG"/>
    <property type="match status" value="1"/>
</dbReference>
<name>A0ABS3KLE8_9PROT</name>
<keyword evidence="7" id="KW-0732">Signal</keyword>
<proteinExistence type="predicted"/>
<protein>
    <submittedName>
        <fullName evidence="8">Cytochrome c oxidase assembly protein</fullName>
    </submittedName>
</protein>
<keyword evidence="9" id="KW-1185">Reference proteome</keyword>
<dbReference type="InterPro" id="IPR019108">
    <property type="entry name" value="Caa3_assmbl_CtaG-rel"/>
</dbReference>
<comment type="caution">
    <text evidence="8">The sequence shown here is derived from an EMBL/GenBank/DDBJ whole genome shotgun (WGS) entry which is preliminary data.</text>
</comment>
<evidence type="ECO:0000256" key="5">
    <source>
        <dbReference type="ARBA" id="ARBA00023136"/>
    </source>
</evidence>
<feature type="transmembrane region" description="Helical" evidence="6">
    <location>
        <begin position="35"/>
        <end position="54"/>
    </location>
</feature>
<evidence type="ECO:0000256" key="4">
    <source>
        <dbReference type="ARBA" id="ARBA00022989"/>
    </source>
</evidence>
<organism evidence="8 9">
    <name type="scientific">Roseomonas haemaphysalidis</name>
    <dbReference type="NCBI Taxonomy" id="2768162"/>
    <lineage>
        <taxon>Bacteria</taxon>
        <taxon>Pseudomonadati</taxon>
        <taxon>Pseudomonadota</taxon>
        <taxon>Alphaproteobacteria</taxon>
        <taxon>Acetobacterales</taxon>
        <taxon>Roseomonadaceae</taxon>
        <taxon>Roseomonas</taxon>
    </lineage>
</organism>
<reference evidence="8 9" key="1">
    <citation type="submission" date="2020-09" db="EMBL/GenBank/DDBJ databases">
        <title>Roseomonas.</title>
        <authorList>
            <person name="Zhu W."/>
        </authorList>
    </citation>
    <scope>NUCLEOTIDE SEQUENCE [LARGE SCALE GENOMIC DNA]</scope>
    <source>
        <strain evidence="8 9">573</strain>
    </source>
</reference>